<dbReference type="Proteomes" id="UP000085678">
    <property type="component" value="Unplaced"/>
</dbReference>
<feature type="compositionally biased region" description="Polar residues" evidence="2">
    <location>
        <begin position="484"/>
        <end position="510"/>
    </location>
</feature>
<dbReference type="CDD" id="cd01670">
    <property type="entry name" value="Death"/>
    <property type="match status" value="1"/>
</dbReference>
<dbReference type="SUPFAM" id="SSF47986">
    <property type="entry name" value="DEATH domain"/>
    <property type="match status" value="1"/>
</dbReference>
<feature type="domain" description="Death" evidence="3">
    <location>
        <begin position="207"/>
        <end position="268"/>
    </location>
</feature>
<dbReference type="InParanoid" id="A0A1S3J1Y6"/>
<feature type="region of interest" description="Disordered" evidence="2">
    <location>
        <begin position="478"/>
        <end position="515"/>
    </location>
</feature>
<feature type="coiled-coil region" evidence="1">
    <location>
        <begin position="71"/>
        <end position="105"/>
    </location>
</feature>
<evidence type="ECO:0000313" key="5">
    <source>
        <dbReference type="Proteomes" id="UP000085678"/>
    </source>
</evidence>
<dbReference type="InterPro" id="IPR000488">
    <property type="entry name" value="Death_dom"/>
</dbReference>
<gene>
    <name evidence="6" type="primary">LOC106169522</name>
</gene>
<dbReference type="GO" id="GO:0042981">
    <property type="term" value="P:regulation of apoptotic process"/>
    <property type="evidence" value="ECO:0007669"/>
    <property type="project" value="InterPro"/>
</dbReference>
<dbReference type="Gene3D" id="1.10.533.10">
    <property type="entry name" value="Death Domain, Fas"/>
    <property type="match status" value="2"/>
</dbReference>
<dbReference type="PROSITE" id="PS50017">
    <property type="entry name" value="DEATH_DOMAIN"/>
    <property type="match status" value="2"/>
</dbReference>
<dbReference type="InterPro" id="IPR001315">
    <property type="entry name" value="CARD"/>
</dbReference>
<evidence type="ECO:0000259" key="4">
    <source>
        <dbReference type="PROSITE" id="PS50209"/>
    </source>
</evidence>
<dbReference type="InterPro" id="IPR011029">
    <property type="entry name" value="DEATH-like_dom_sf"/>
</dbReference>
<reference evidence="6" key="1">
    <citation type="submission" date="2025-08" db="UniProtKB">
        <authorList>
            <consortium name="RefSeq"/>
        </authorList>
    </citation>
    <scope>IDENTIFICATION</scope>
    <source>
        <tissue evidence="6">Gonads</tissue>
    </source>
</reference>
<evidence type="ECO:0000313" key="6">
    <source>
        <dbReference type="RefSeq" id="XP_013404447.1"/>
    </source>
</evidence>
<sequence length="635" mass="72328">MKMAEGCSNIATGHPPVSIDYLKRTEANEIQDKATRLLTDRAKQDHFENDSDSEADEVFQKKFSYSSLRRSERYRNEIDDLKIRLEEANCEIRKLRRREETMRRQHEDVCQSYKAATKTIFHLQASNDNVSQKMTESFDKCLSLRTVSPDTTSEIINEIHRNGQNVIDTLKREINEALQKKEAGPNYGVTDTELKTFSKLYAPKLDEKWRSFSLALGLTEDAINGLGARHDPQKFGYEMLLFQVLKHWSRTTQNVSSQQIIQAAEAVGVERGAVDSGCANVPDVADVQAVFKADPGLEGFCSRLADSLGSQWRHLARRLGMHGEYLDRLEVIYGKFGSSELVWCVLEHWVKTSKTPSRDDLERAVHEIGAFYVQDEPMEPLHRDVIHHNLAYLYKELMSVELLFPGLLQKRVISQALVDEIKICRGDSERKMKFLAMLPNLGCRAFPAFIEEVDRRQRHVAQKLREDVARRGGDLVEPEKPMVNTETQPCQHQVPSGEPQNCVINDCSTSENRRRPTQLNVKKRIRKGTQDKVPMPTGKLRNMEGALVSAESDSSHLTMANNDQQLCTVNGDDASGNRQILNQNGNEQNVLRQRRVNCASSNTLMQGGAHIVRVPRNRRRRPQETEKNRKCCVVS</sequence>
<evidence type="ECO:0000256" key="2">
    <source>
        <dbReference type="SAM" id="MobiDB-lite"/>
    </source>
</evidence>
<dbReference type="GeneID" id="106169522"/>
<accession>A0A1S3J1Y6</accession>
<feature type="domain" description="CARD" evidence="4">
    <location>
        <begin position="378"/>
        <end position="468"/>
    </location>
</feature>
<keyword evidence="5" id="KW-1185">Reference proteome</keyword>
<dbReference type="GO" id="GO:0007165">
    <property type="term" value="P:signal transduction"/>
    <property type="evidence" value="ECO:0007669"/>
    <property type="project" value="InterPro"/>
</dbReference>
<name>A0A1S3J1Y6_LINAN</name>
<evidence type="ECO:0000259" key="3">
    <source>
        <dbReference type="PROSITE" id="PS50017"/>
    </source>
</evidence>
<protein>
    <submittedName>
        <fullName evidence="6">Uncharacterized protein LOC106169522 isoform X1</fullName>
    </submittedName>
</protein>
<feature type="domain" description="Death" evidence="3">
    <location>
        <begin position="304"/>
        <end position="369"/>
    </location>
</feature>
<dbReference type="PROSITE" id="PS50209">
    <property type="entry name" value="CARD"/>
    <property type="match status" value="1"/>
</dbReference>
<keyword evidence="1" id="KW-0175">Coiled coil</keyword>
<proteinExistence type="predicted"/>
<evidence type="ECO:0000256" key="1">
    <source>
        <dbReference type="SAM" id="Coils"/>
    </source>
</evidence>
<organism evidence="5 6">
    <name type="scientific">Lingula anatina</name>
    <name type="common">Brachiopod</name>
    <name type="synonym">Lingula unguis</name>
    <dbReference type="NCBI Taxonomy" id="7574"/>
    <lineage>
        <taxon>Eukaryota</taxon>
        <taxon>Metazoa</taxon>
        <taxon>Spiralia</taxon>
        <taxon>Lophotrochozoa</taxon>
        <taxon>Brachiopoda</taxon>
        <taxon>Linguliformea</taxon>
        <taxon>Lingulata</taxon>
        <taxon>Lingulida</taxon>
        <taxon>Linguloidea</taxon>
        <taxon>Lingulidae</taxon>
        <taxon>Lingula</taxon>
    </lineage>
</organism>
<dbReference type="KEGG" id="lak:106169522"/>
<dbReference type="AlphaFoldDB" id="A0A1S3J1Y6"/>
<dbReference type="RefSeq" id="XP_013404447.1">
    <property type="nucleotide sequence ID" value="XM_013548993.2"/>
</dbReference>
<dbReference type="Pfam" id="PF00619">
    <property type="entry name" value="CARD"/>
    <property type="match status" value="1"/>
</dbReference>